<evidence type="ECO:0000313" key="8">
    <source>
        <dbReference type="Proteomes" id="UP001479290"/>
    </source>
</evidence>
<dbReference type="PROSITE" id="PS50835">
    <property type="entry name" value="IG_LIKE"/>
    <property type="match status" value="2"/>
</dbReference>
<name>A0AAW1ZC76_CULAL</name>
<dbReference type="PANTHER" id="PTHR11860:SF87">
    <property type="entry name" value="CMRF35-LIKE MOLECULE 8"/>
    <property type="match status" value="1"/>
</dbReference>
<feature type="signal peptide" evidence="5">
    <location>
        <begin position="1"/>
        <end position="19"/>
    </location>
</feature>
<keyword evidence="8" id="KW-1185">Reference proteome</keyword>
<dbReference type="InterPro" id="IPR013783">
    <property type="entry name" value="Ig-like_fold"/>
</dbReference>
<dbReference type="Proteomes" id="UP001479290">
    <property type="component" value="Unassembled WGS sequence"/>
</dbReference>
<evidence type="ECO:0000256" key="5">
    <source>
        <dbReference type="SAM" id="SignalP"/>
    </source>
</evidence>
<dbReference type="Gene3D" id="2.60.40.10">
    <property type="entry name" value="Immunoglobulins"/>
    <property type="match status" value="2"/>
</dbReference>
<dbReference type="PANTHER" id="PTHR11860">
    <property type="entry name" value="POLYMERIC-IMMUNOGLOBULIN RECEPTOR"/>
    <property type="match status" value="1"/>
</dbReference>
<dbReference type="InterPro" id="IPR013106">
    <property type="entry name" value="Ig_V-set"/>
</dbReference>
<feature type="compositionally biased region" description="Polar residues" evidence="4">
    <location>
        <begin position="308"/>
        <end position="329"/>
    </location>
</feature>
<feature type="region of interest" description="Disordered" evidence="4">
    <location>
        <begin position="298"/>
        <end position="329"/>
    </location>
</feature>
<dbReference type="InterPro" id="IPR036179">
    <property type="entry name" value="Ig-like_dom_sf"/>
</dbReference>
<reference evidence="7 8" key="1">
    <citation type="submission" date="2024-05" db="EMBL/GenBank/DDBJ databases">
        <title>A high-quality chromosomal-level genome assembly of Topmouth culter (Culter alburnus).</title>
        <authorList>
            <person name="Zhao H."/>
        </authorList>
    </citation>
    <scope>NUCLEOTIDE SEQUENCE [LARGE SCALE GENOMIC DNA]</scope>
    <source>
        <strain evidence="7">CATC2023</strain>
        <tissue evidence="7">Muscle</tissue>
    </source>
</reference>
<keyword evidence="3" id="KW-0472">Membrane</keyword>
<dbReference type="Pfam" id="PF07686">
    <property type="entry name" value="V-set"/>
    <property type="match status" value="2"/>
</dbReference>
<organism evidence="7 8">
    <name type="scientific">Culter alburnus</name>
    <name type="common">Topmouth culter</name>
    <dbReference type="NCBI Taxonomy" id="194366"/>
    <lineage>
        <taxon>Eukaryota</taxon>
        <taxon>Metazoa</taxon>
        <taxon>Chordata</taxon>
        <taxon>Craniata</taxon>
        <taxon>Vertebrata</taxon>
        <taxon>Euteleostomi</taxon>
        <taxon>Actinopterygii</taxon>
        <taxon>Neopterygii</taxon>
        <taxon>Teleostei</taxon>
        <taxon>Ostariophysi</taxon>
        <taxon>Cypriniformes</taxon>
        <taxon>Xenocyprididae</taxon>
        <taxon>Xenocypridinae</taxon>
        <taxon>Culter</taxon>
    </lineage>
</organism>
<dbReference type="SUPFAM" id="SSF48726">
    <property type="entry name" value="Immunoglobulin"/>
    <property type="match status" value="2"/>
</dbReference>
<feature type="chain" id="PRO_5043766384" description="Ig-like domain-containing protein" evidence="5">
    <location>
        <begin position="20"/>
        <end position="428"/>
    </location>
</feature>
<protein>
    <recommendedName>
        <fullName evidence="6">Ig-like domain-containing protein</fullName>
    </recommendedName>
</protein>
<sequence length="428" mass="47279">MAFLLSTLVLLLGVQGTNSLWTVQKITAQTGGSVTIPCHYHRTYRYLPMYWCKGKYWFTCKKMQPTSQEKQPGISFYNSPDELVTAMTMTNLSSSDSNRYWCIVRTPGSRARTSLELTVIEGTPDLSVASNWVSGEEGGNVTVQCLYSNKLIDDEKKWCRSGELHSCQTAQDIEPSPGAALQINDTNDGVYTVTLTGLKKTDSGWFWCMAGGVQAPVHINVHSRQLITDANTRPSTYTTAPSFTSAVDVHSHNSVTPLVPTKSQLPQSTSIQTENPDQTSTASPKQFYSTIESSTYLTTTENSKENPSHSSGTIRTPLTSRSATPYVGSNSTVTVSSKDVIFEPTPTYESRDLNLEIALVCGGLLIFFMLSGVSWKLWSWHQKEITKEEATEITTDLHTNDRNDLLANEWTNTSVVQFSSDSNAVLII</sequence>
<feature type="region of interest" description="Disordered" evidence="4">
    <location>
        <begin position="254"/>
        <end position="285"/>
    </location>
</feature>
<dbReference type="CDD" id="cd05716">
    <property type="entry name" value="IgV_pIgR_like"/>
    <property type="match status" value="1"/>
</dbReference>
<accession>A0AAW1ZC76</accession>
<evidence type="ECO:0000259" key="6">
    <source>
        <dbReference type="PROSITE" id="PS50835"/>
    </source>
</evidence>
<evidence type="ECO:0000313" key="7">
    <source>
        <dbReference type="EMBL" id="KAK9958031.1"/>
    </source>
</evidence>
<evidence type="ECO:0000256" key="3">
    <source>
        <dbReference type="ARBA" id="ARBA00023136"/>
    </source>
</evidence>
<dbReference type="InterPro" id="IPR050671">
    <property type="entry name" value="CD300_family_receptors"/>
</dbReference>
<comment type="subcellular location">
    <subcellularLocation>
        <location evidence="1">Membrane</location>
    </subcellularLocation>
</comment>
<keyword evidence="2" id="KW-0812">Transmembrane</keyword>
<comment type="caution">
    <text evidence="7">The sequence shown here is derived from an EMBL/GenBank/DDBJ whole genome shotgun (WGS) entry which is preliminary data.</text>
</comment>
<dbReference type="EMBL" id="JAWDJR010000019">
    <property type="protein sequence ID" value="KAK9958031.1"/>
    <property type="molecule type" value="Genomic_DNA"/>
</dbReference>
<evidence type="ECO:0000256" key="4">
    <source>
        <dbReference type="SAM" id="MobiDB-lite"/>
    </source>
</evidence>
<dbReference type="InterPro" id="IPR007110">
    <property type="entry name" value="Ig-like_dom"/>
</dbReference>
<dbReference type="InterPro" id="IPR003599">
    <property type="entry name" value="Ig_sub"/>
</dbReference>
<dbReference type="AlphaFoldDB" id="A0AAW1ZC76"/>
<keyword evidence="5" id="KW-0732">Signal</keyword>
<dbReference type="GO" id="GO:0004888">
    <property type="term" value="F:transmembrane signaling receptor activity"/>
    <property type="evidence" value="ECO:0007669"/>
    <property type="project" value="TreeGrafter"/>
</dbReference>
<feature type="domain" description="Ig-like" evidence="6">
    <location>
        <begin position="124"/>
        <end position="220"/>
    </location>
</feature>
<feature type="domain" description="Ig-like" evidence="6">
    <location>
        <begin position="6"/>
        <end position="118"/>
    </location>
</feature>
<dbReference type="GO" id="GO:0005886">
    <property type="term" value="C:plasma membrane"/>
    <property type="evidence" value="ECO:0007669"/>
    <property type="project" value="TreeGrafter"/>
</dbReference>
<proteinExistence type="predicted"/>
<evidence type="ECO:0000256" key="2">
    <source>
        <dbReference type="ARBA" id="ARBA00022692"/>
    </source>
</evidence>
<gene>
    <name evidence="7" type="ORF">ABG768_012213</name>
</gene>
<evidence type="ECO:0000256" key="1">
    <source>
        <dbReference type="ARBA" id="ARBA00004370"/>
    </source>
</evidence>
<dbReference type="SMART" id="SM00409">
    <property type="entry name" value="IG"/>
    <property type="match status" value="2"/>
</dbReference>